<dbReference type="GO" id="GO:0035591">
    <property type="term" value="F:signaling adaptor activity"/>
    <property type="evidence" value="ECO:0007669"/>
    <property type="project" value="TreeGrafter"/>
</dbReference>
<evidence type="ECO:0000256" key="2">
    <source>
        <dbReference type="ARBA" id="ARBA00022554"/>
    </source>
</evidence>
<name>A0A1G4KJ11_9SACH</name>
<dbReference type="InterPro" id="IPR001680">
    <property type="entry name" value="WD40_rpt"/>
</dbReference>
<evidence type="ECO:0000256" key="1">
    <source>
        <dbReference type="ARBA" id="ARBA00004116"/>
    </source>
</evidence>
<dbReference type="GO" id="GO:1904263">
    <property type="term" value="P:positive regulation of TORC1 signaling"/>
    <property type="evidence" value="ECO:0007669"/>
    <property type="project" value="TreeGrafter"/>
</dbReference>
<protein>
    <submittedName>
        <fullName evidence="9">LAMI_0H16160g1_1</fullName>
    </submittedName>
</protein>
<evidence type="ECO:0000259" key="8">
    <source>
        <dbReference type="PROSITE" id="PS50908"/>
    </source>
</evidence>
<dbReference type="Gene3D" id="2.130.10.10">
    <property type="entry name" value="YVTN repeat-like/Quinoprotein amine dehydrogenase"/>
    <property type="match status" value="1"/>
</dbReference>
<dbReference type="PROSITE" id="PS00678">
    <property type="entry name" value="WD_REPEATS_1"/>
    <property type="match status" value="2"/>
</dbReference>
<feature type="domain" description="RWD" evidence="8">
    <location>
        <begin position="433"/>
        <end position="544"/>
    </location>
</feature>
<proteinExistence type="inferred from homology"/>
<evidence type="ECO:0000256" key="3">
    <source>
        <dbReference type="ARBA" id="ARBA00022574"/>
    </source>
</evidence>
<comment type="similarity">
    <text evidence="5">Belongs to the WD repeat WDR59 family.</text>
</comment>
<dbReference type="Pfam" id="PF00400">
    <property type="entry name" value="WD40"/>
    <property type="match status" value="2"/>
</dbReference>
<accession>A0A1G4KJ11</accession>
<dbReference type="InterPro" id="IPR016135">
    <property type="entry name" value="UBQ-conjugating_enzyme/RWD"/>
</dbReference>
<dbReference type="GO" id="GO:0035859">
    <property type="term" value="C:Seh1-associated complex"/>
    <property type="evidence" value="ECO:0007669"/>
    <property type="project" value="TreeGrafter"/>
</dbReference>
<dbReference type="EMBL" id="LT598468">
    <property type="protein sequence ID" value="SCV04442.1"/>
    <property type="molecule type" value="Genomic_DNA"/>
</dbReference>
<evidence type="ECO:0000256" key="6">
    <source>
        <dbReference type="PROSITE-ProRule" id="PRU00221"/>
    </source>
</evidence>
<dbReference type="SMART" id="SM00591">
    <property type="entry name" value="RWD"/>
    <property type="match status" value="1"/>
</dbReference>
<evidence type="ECO:0000313" key="9">
    <source>
        <dbReference type="EMBL" id="SCV04442.1"/>
    </source>
</evidence>
<dbReference type="SUPFAM" id="SSF50978">
    <property type="entry name" value="WD40 repeat-like"/>
    <property type="match status" value="1"/>
</dbReference>
<keyword evidence="4" id="KW-0677">Repeat</keyword>
<dbReference type="InterPro" id="IPR036322">
    <property type="entry name" value="WD40_repeat_dom_sf"/>
</dbReference>
<comment type="subcellular location">
    <subcellularLocation>
        <location evidence="1">Vacuole</location>
    </subcellularLocation>
</comment>
<reference evidence="10" key="1">
    <citation type="submission" date="2016-03" db="EMBL/GenBank/DDBJ databases">
        <authorList>
            <person name="Devillers H."/>
        </authorList>
    </citation>
    <scope>NUCLEOTIDE SEQUENCE [LARGE SCALE GENOMIC DNA]</scope>
</reference>
<dbReference type="GO" id="GO:0034198">
    <property type="term" value="P:cellular response to amino acid starvation"/>
    <property type="evidence" value="ECO:0007669"/>
    <property type="project" value="TreeGrafter"/>
</dbReference>
<keyword evidence="3 6" id="KW-0853">WD repeat</keyword>
<dbReference type="PROSITE" id="PS50908">
    <property type="entry name" value="RWD"/>
    <property type="match status" value="1"/>
</dbReference>
<dbReference type="Pfam" id="PF17120">
    <property type="entry name" value="zf-RING_16"/>
    <property type="match status" value="1"/>
</dbReference>
<gene>
    <name evidence="9" type="ORF">LAMI_0H16160G</name>
</gene>
<dbReference type="SUPFAM" id="SSF54495">
    <property type="entry name" value="UBC-like"/>
    <property type="match status" value="1"/>
</dbReference>
<dbReference type="InterPro" id="IPR015943">
    <property type="entry name" value="WD40/YVTN_repeat-like_dom_sf"/>
</dbReference>
<dbReference type="Pfam" id="PF05773">
    <property type="entry name" value="RWD"/>
    <property type="match status" value="1"/>
</dbReference>
<dbReference type="PANTHER" id="PTHR46170:SF1">
    <property type="entry name" value="GATOR COMPLEX PROTEIN WDR59"/>
    <property type="match status" value="1"/>
</dbReference>
<evidence type="ECO:0000256" key="5">
    <source>
        <dbReference type="ARBA" id="ARBA00038452"/>
    </source>
</evidence>
<dbReference type="PANTHER" id="PTHR46170">
    <property type="entry name" value="GATOR COMPLEX PROTEIN WDR59"/>
    <property type="match status" value="1"/>
</dbReference>
<dbReference type="Gene3D" id="3.10.110.10">
    <property type="entry name" value="Ubiquitin Conjugating Enzyme"/>
    <property type="match status" value="1"/>
</dbReference>
<dbReference type="InterPro" id="IPR049566">
    <property type="entry name" value="WDR59_RTC1-like_RING_Znf"/>
</dbReference>
<dbReference type="InterPro" id="IPR019775">
    <property type="entry name" value="WD40_repeat_CS"/>
</dbReference>
<keyword evidence="10" id="KW-1185">Reference proteome</keyword>
<evidence type="ECO:0000256" key="4">
    <source>
        <dbReference type="ARBA" id="ARBA00022737"/>
    </source>
</evidence>
<dbReference type="OrthoDB" id="311712at2759"/>
<dbReference type="STRING" id="1230905.A0A1G4KJ11"/>
<dbReference type="SMART" id="SM00320">
    <property type="entry name" value="WD40"/>
    <property type="match status" value="6"/>
</dbReference>
<evidence type="ECO:0000313" key="10">
    <source>
        <dbReference type="Proteomes" id="UP000191024"/>
    </source>
</evidence>
<keyword evidence="2" id="KW-0926">Vacuole</keyword>
<dbReference type="CDD" id="cd16488">
    <property type="entry name" value="mRING-H2-C3H3C2_Mio-like"/>
    <property type="match status" value="1"/>
</dbReference>
<dbReference type="Proteomes" id="UP000191024">
    <property type="component" value="Chromosome H"/>
</dbReference>
<dbReference type="InterPro" id="IPR049567">
    <property type="entry name" value="WDR59-like"/>
</dbReference>
<dbReference type="PROSITE" id="PS50294">
    <property type="entry name" value="WD_REPEATS_REGION"/>
    <property type="match status" value="2"/>
</dbReference>
<organism evidence="9 10">
    <name type="scientific">Lachancea mirantina</name>
    <dbReference type="NCBI Taxonomy" id="1230905"/>
    <lineage>
        <taxon>Eukaryota</taxon>
        <taxon>Fungi</taxon>
        <taxon>Dikarya</taxon>
        <taxon>Ascomycota</taxon>
        <taxon>Saccharomycotina</taxon>
        <taxon>Saccharomycetes</taxon>
        <taxon>Saccharomycetales</taxon>
        <taxon>Saccharomycetaceae</taxon>
        <taxon>Lachancea</taxon>
    </lineage>
</organism>
<feature type="compositionally biased region" description="Polar residues" evidence="7">
    <location>
        <begin position="688"/>
        <end position="698"/>
    </location>
</feature>
<feature type="region of interest" description="Disordered" evidence="7">
    <location>
        <begin position="688"/>
        <end position="718"/>
    </location>
</feature>
<dbReference type="GO" id="GO:0005774">
    <property type="term" value="C:vacuolar membrane"/>
    <property type="evidence" value="ECO:0007669"/>
    <property type="project" value="TreeGrafter"/>
</dbReference>
<evidence type="ECO:0000256" key="7">
    <source>
        <dbReference type="SAM" id="MobiDB-lite"/>
    </source>
</evidence>
<dbReference type="PROSITE" id="PS50082">
    <property type="entry name" value="WD_REPEATS_2"/>
    <property type="match status" value="2"/>
</dbReference>
<feature type="repeat" description="WD" evidence="6">
    <location>
        <begin position="110"/>
        <end position="145"/>
    </location>
</feature>
<dbReference type="AlphaFoldDB" id="A0A1G4KJ11"/>
<feature type="repeat" description="WD" evidence="6">
    <location>
        <begin position="197"/>
        <end position="239"/>
    </location>
</feature>
<sequence length="1130" mass="126236">MVYYTGTGAMDSPTFGKSLSLRVDGGFNAVSISPCGRDVVLASQQGLYVIDLDDPFSPPRWLHHITSWEVADVQWSPHQEKPYWVVSTSNQKALVWNLARQSSRAIEHVLHGHSRAITDINFHPGDPNILATCSIDAYVHSWDMRMPWKPYYSASAWRAGASQVKWSHLESHILASAHANDVYVWDLRKGCSPLFKFQGHGSSVNSIDLSRSHRSEIMSSSNDGTVKFWDFSKGDKQAIRTVETEFPVWRGRYLPFGEGFCIMPMAGGNNSVYLSSLNFNAKESASHKFQPTYVFRGHSDRVTDFLWRSRHSTDTDLDDREFQLVTWSKDCDLRLWPVSDAALEKLSFKKNQKLDHKLPDPKYVTYRREPKTIESQSSHIKGIKGNFVTKSGLESLQGKDKVNHLDWVSGVKLRQSTSQRNFYDEDTLQNLGEEVSVVGHKFSRIVFEKISVSTGKLVITLNGPWSDEDEDACIFLRLEIQFPPNYPNKGSAPTFKIEENRELTEGKKAEIMQNIHDIAIKYTDVNRYCLEPCLRFVLGEKVDLDHLDDEEQLLNLGIIDEIGLEESSLSSSNSKSQVSLELPDMSDSDISDVDSKVSGGRFAYNTNGSLTLDSTPVPKGCGACWAPDGRLVCFFMNNKSDKKQQPNLFKIGHRGLTKRRDSDVANITEIGHHNENDVTVRPKRYVDTLTNSPNNKALSMSAMDDDNSSESSSDSFGDDWDDIIRRDMTLRTKIPLLAPINSGKAGTVSESAKSQESSRRSKNIVIIRDFGALIPDNRELAEKYMISGTTPEEIAKHNAIVAEKAGQDEISQCWRIVADVLIAHEDGNTLNPGWDQHELGGRWFARELMSYFEKVQNLQMLAMLSCIFTTPVKSSQILTARQRKPVESIVSFFENPGSVNGSQEFLGRSATGGLTLGSDPALQSLARSNNIGPIPESGSIGSGDYFVSHHDHMRTQRSSTSSVIPAVAAKNYAPSTLPTVSIKVLNDEFLDLAHQNDNWLLDPRNQQKYDSYRHQYGELLFYWGLPLARVEILKMNESTMASSSTFLNASKSAYGSATVPRDIAFGVVECDGHSSNTACNYCGLKVTRRAFICGNCQHVLHANCATEWWTEGTECPSGCGCVCLEMFDVA</sequence>
<dbReference type="InterPro" id="IPR006575">
    <property type="entry name" value="RWD_dom"/>
</dbReference>